<dbReference type="InterPro" id="IPR038763">
    <property type="entry name" value="DHH_sf"/>
</dbReference>
<dbReference type="Pfam" id="PF01368">
    <property type="entry name" value="DHH"/>
    <property type="match status" value="1"/>
</dbReference>
<protein>
    <submittedName>
        <fullName evidence="2">DHH family protein</fullName>
    </submittedName>
</protein>
<proteinExistence type="predicted"/>
<dbReference type="SUPFAM" id="SSF64182">
    <property type="entry name" value="DHH phosphoesterases"/>
    <property type="match status" value="1"/>
</dbReference>
<name>A0A7X1U4B3_9PSED</name>
<evidence type="ECO:0000313" key="3">
    <source>
        <dbReference type="Proteomes" id="UP000486534"/>
    </source>
</evidence>
<dbReference type="EMBL" id="WHUV01000002">
    <property type="protein sequence ID" value="MQA53818.1"/>
    <property type="molecule type" value="Genomic_DNA"/>
</dbReference>
<reference evidence="2 3" key="1">
    <citation type="submission" date="2019-10" db="EMBL/GenBank/DDBJ databases">
        <title>Pseudomonas dajingensis sp. nov., isolated from the profound head ulcers of farmed Murray cod (Maccullochella peelii peelii).</title>
        <authorList>
            <person name="Liu Y."/>
        </authorList>
    </citation>
    <scope>NUCLEOTIDE SEQUENCE [LARGE SCALE GENOMIC DNA]</scope>
    <source>
        <strain evidence="2 3">MC042</strain>
    </source>
</reference>
<organism evidence="2 3">
    <name type="scientific">Pseudomonas piscis</name>
    <dbReference type="NCBI Taxonomy" id="2614538"/>
    <lineage>
        <taxon>Bacteria</taxon>
        <taxon>Pseudomonadati</taxon>
        <taxon>Pseudomonadota</taxon>
        <taxon>Gammaproteobacteria</taxon>
        <taxon>Pseudomonadales</taxon>
        <taxon>Pseudomonadaceae</taxon>
        <taxon>Pseudomonas</taxon>
    </lineage>
</organism>
<evidence type="ECO:0000259" key="1">
    <source>
        <dbReference type="Pfam" id="PF01368"/>
    </source>
</evidence>
<dbReference type="Proteomes" id="UP000486534">
    <property type="component" value="Unassembled WGS sequence"/>
</dbReference>
<sequence length="310" mass="34767">MIIVTSGAAYLDMDAYAGCIAYAEWLNLRGQPARALSSAPLNESIPQALRHNCKGLDASVSIGDDDVFVLVDVSNHLHLDPLVDLARVVEVIDHHPGFEGFWAERLGPRADIRRIGAACTQVYERWRDSGLLAQMSRDSAQLLAAGILDNTLNFTARICTEADRQAYAMLARHAGLDEQWPARYFDQCQRQIEEQLEQALHKDLKVLGEESNLPRRFAQLTLWNADRLLRQQRPLIERVLGQWGDDWLLNLISLGEGRSYLLSGGAASAQKLDRLLECPAVNGLHCLDRPILRKELLRMGLAWQAPMTPR</sequence>
<feature type="domain" description="DDH" evidence="1">
    <location>
        <begin position="7"/>
        <end position="147"/>
    </location>
</feature>
<dbReference type="AlphaFoldDB" id="A0A7X1U4B3"/>
<dbReference type="Gene3D" id="3.90.1640.10">
    <property type="entry name" value="inorganic pyrophosphatase (n-terminal core)"/>
    <property type="match status" value="1"/>
</dbReference>
<comment type="caution">
    <text evidence="2">The sequence shown here is derived from an EMBL/GenBank/DDBJ whole genome shotgun (WGS) entry which is preliminary data.</text>
</comment>
<dbReference type="InterPro" id="IPR001667">
    <property type="entry name" value="DDH_dom"/>
</dbReference>
<dbReference type="RefSeq" id="WP_152897531.1">
    <property type="nucleotide sequence ID" value="NZ_WHUV01000002.1"/>
</dbReference>
<accession>A0A7X1U4B3</accession>
<evidence type="ECO:0000313" key="2">
    <source>
        <dbReference type="EMBL" id="MQA53818.1"/>
    </source>
</evidence>
<gene>
    <name evidence="2" type="ORF">GDH07_10895</name>
</gene>